<dbReference type="Proteomes" id="UP001174934">
    <property type="component" value="Unassembled WGS sequence"/>
</dbReference>
<gene>
    <name evidence="2" type="ORF">B0T17DRAFT_543950</name>
</gene>
<comment type="caution">
    <text evidence="2">The sequence shown here is derived from an EMBL/GenBank/DDBJ whole genome shotgun (WGS) entry which is preliminary data.</text>
</comment>
<evidence type="ECO:0000313" key="2">
    <source>
        <dbReference type="EMBL" id="KAK0612559.1"/>
    </source>
</evidence>
<keyword evidence="3" id="KW-1185">Reference proteome</keyword>
<sequence>MAQNTTIRPTSEPLAPGSVLALAREYMPPKFAEKFLADNLIIFMKPWQDYTDKSKRFTPLWPEYNTYFRAVGRTAGLYILFVIGVRLLCKYHHLLPRTLKVLAVAISISILLRAIYKHPTLEFLFNRCRARALFKGRLPHVMETFASMIHDTARAQWFWDNGKVPLGPIERREKHLDGDWIVLRLARWPEDDASLLSSGEQGVEQQSQSVRKDWDRLGV</sequence>
<evidence type="ECO:0000256" key="1">
    <source>
        <dbReference type="SAM" id="MobiDB-lite"/>
    </source>
</evidence>
<feature type="compositionally biased region" description="Low complexity" evidence="1">
    <location>
        <begin position="197"/>
        <end position="209"/>
    </location>
</feature>
<feature type="compositionally biased region" description="Basic and acidic residues" evidence="1">
    <location>
        <begin position="210"/>
        <end position="219"/>
    </location>
</feature>
<dbReference type="AlphaFoldDB" id="A0AA39TMC1"/>
<name>A0AA39TMC1_9PEZI</name>
<organism evidence="2 3">
    <name type="scientific">Bombardia bombarda</name>
    <dbReference type="NCBI Taxonomy" id="252184"/>
    <lineage>
        <taxon>Eukaryota</taxon>
        <taxon>Fungi</taxon>
        <taxon>Dikarya</taxon>
        <taxon>Ascomycota</taxon>
        <taxon>Pezizomycotina</taxon>
        <taxon>Sordariomycetes</taxon>
        <taxon>Sordariomycetidae</taxon>
        <taxon>Sordariales</taxon>
        <taxon>Lasiosphaeriaceae</taxon>
        <taxon>Bombardia</taxon>
    </lineage>
</organism>
<proteinExistence type="predicted"/>
<protein>
    <submittedName>
        <fullName evidence="2">Uncharacterized protein</fullName>
    </submittedName>
</protein>
<accession>A0AA39TMC1</accession>
<feature type="region of interest" description="Disordered" evidence="1">
    <location>
        <begin position="196"/>
        <end position="219"/>
    </location>
</feature>
<reference evidence="2" key="1">
    <citation type="submission" date="2023-06" db="EMBL/GenBank/DDBJ databases">
        <title>Genome-scale phylogeny and comparative genomics of the fungal order Sordariales.</title>
        <authorList>
            <consortium name="Lawrence Berkeley National Laboratory"/>
            <person name="Hensen N."/>
            <person name="Bonometti L."/>
            <person name="Westerberg I."/>
            <person name="Brannstrom I.O."/>
            <person name="Guillou S."/>
            <person name="Cros-Aarteil S."/>
            <person name="Calhoun S."/>
            <person name="Haridas S."/>
            <person name="Kuo A."/>
            <person name="Mondo S."/>
            <person name="Pangilinan J."/>
            <person name="Riley R."/>
            <person name="LaButti K."/>
            <person name="Andreopoulos B."/>
            <person name="Lipzen A."/>
            <person name="Chen C."/>
            <person name="Yanf M."/>
            <person name="Daum C."/>
            <person name="Ng V."/>
            <person name="Clum A."/>
            <person name="Steindorff A."/>
            <person name="Ohm R."/>
            <person name="Martin F."/>
            <person name="Silar P."/>
            <person name="Natvig D."/>
            <person name="Lalanne C."/>
            <person name="Gautier V."/>
            <person name="Ament-velasquez S.L."/>
            <person name="Kruys A."/>
            <person name="Hutchinson M.I."/>
            <person name="Powell A.J."/>
            <person name="Barry K."/>
            <person name="Miller A.N."/>
            <person name="Grigoriev I.V."/>
            <person name="Debuchy R."/>
            <person name="Gladieux P."/>
            <person name="Thoren M.H."/>
            <person name="Johannesson H."/>
        </authorList>
    </citation>
    <scope>NUCLEOTIDE SEQUENCE</scope>
    <source>
        <strain evidence="2">SMH3391-2</strain>
    </source>
</reference>
<dbReference type="EMBL" id="JAULSR010000009">
    <property type="protein sequence ID" value="KAK0612559.1"/>
    <property type="molecule type" value="Genomic_DNA"/>
</dbReference>
<evidence type="ECO:0000313" key="3">
    <source>
        <dbReference type="Proteomes" id="UP001174934"/>
    </source>
</evidence>